<dbReference type="GO" id="GO:0004594">
    <property type="term" value="F:pantothenate kinase activity"/>
    <property type="evidence" value="ECO:0007669"/>
    <property type="project" value="UniProtKB-EC"/>
</dbReference>
<dbReference type="InterPro" id="IPR004567">
    <property type="entry name" value="Type_II_PanK"/>
</dbReference>
<dbReference type="WBParaSite" id="DME_0000479001-mRNA-1">
    <property type="protein sequence ID" value="DME_0000479001-mRNA-1"/>
    <property type="gene ID" value="DME_0000479001"/>
</dbReference>
<keyword evidence="8" id="KW-0418">Kinase</keyword>
<comment type="pathway">
    <text evidence="3">Cofactor biosynthesis; coenzyme A biosynthesis; CoA from (R)-pantothenate: step 1/5.</text>
</comment>
<dbReference type="PANTHER" id="PTHR12280">
    <property type="entry name" value="PANTOTHENATE KINASE"/>
    <property type="match status" value="1"/>
</dbReference>
<evidence type="ECO:0000256" key="5">
    <source>
        <dbReference type="ARBA" id="ARBA00022490"/>
    </source>
</evidence>
<keyword evidence="6" id="KW-0808">Transferase</keyword>
<evidence type="ECO:0000313" key="14">
    <source>
        <dbReference type="Proteomes" id="UP000274756"/>
    </source>
</evidence>
<name>A0A0N4UC21_DRAME</name>
<comment type="catalytic activity">
    <reaction evidence="1">
        <text>(R)-pantothenate + ATP = (R)-4'-phosphopantothenate + ADP + H(+)</text>
        <dbReference type="Rhea" id="RHEA:16373"/>
        <dbReference type="ChEBI" id="CHEBI:10986"/>
        <dbReference type="ChEBI" id="CHEBI:15378"/>
        <dbReference type="ChEBI" id="CHEBI:29032"/>
        <dbReference type="ChEBI" id="CHEBI:30616"/>
        <dbReference type="ChEBI" id="CHEBI:456216"/>
        <dbReference type="EC" id="2.7.1.33"/>
    </reaction>
</comment>
<organism evidence="13 15">
    <name type="scientific">Dracunculus medinensis</name>
    <name type="common">Guinea worm</name>
    <dbReference type="NCBI Taxonomy" id="318479"/>
    <lineage>
        <taxon>Eukaryota</taxon>
        <taxon>Metazoa</taxon>
        <taxon>Ecdysozoa</taxon>
        <taxon>Nematoda</taxon>
        <taxon>Chromadorea</taxon>
        <taxon>Rhabditida</taxon>
        <taxon>Spirurina</taxon>
        <taxon>Dracunculoidea</taxon>
        <taxon>Dracunculidae</taxon>
        <taxon>Dracunculus</taxon>
    </lineage>
</organism>
<accession>A0A0N4UC21</accession>
<protein>
    <recommendedName>
        <fullName evidence="4">pantothenate kinase</fullName>
        <ecNumber evidence="4">2.7.1.33</ecNumber>
    </recommendedName>
</protein>
<evidence type="ECO:0000256" key="6">
    <source>
        <dbReference type="ARBA" id="ARBA00022679"/>
    </source>
</evidence>
<sequence>MDGSGDMKFTICEDETTATTAKSRQRLLSLSVPPSPWFGLDIGGTLAKLVYFEPQDDELFDETDEEFIRNKRIQRYLFSKKAYANSGFRDEQLQLKDVEINSRIGTLHFIRFPTDRMVDFIGLVKDKGFARLISTICATGGGAVKYAEHAEKILGMQFHKADELDSLIKGIEFIAANNPNECYYYENPLNDQTCKKVIWRWSSGRSSTSNLLNDEKKDGLQYPYIVCNIGSGVSVLTVRGHNNFERITGSSIGGGFFQGLCAIMCGCDSFEESIELASHGDNKNVDKLVRDIYGSDYAQVGLSGDVVAASFGKIGSSKNRDKVARADLARSALVTTANNIGSIAFYAAKSCNIDRIVFVGNFLRVNPIAARLLSYAMTFWSKGTKKAIFLMHEVRFHFVNSVLQALGYLGAVGCLHKLVDVTNMRRQVRAMNGDLTLKDSL</sequence>
<dbReference type="EC" id="2.7.1.33" evidence="4"/>
<dbReference type="InterPro" id="IPR043129">
    <property type="entry name" value="ATPase_NBD"/>
</dbReference>
<evidence type="ECO:0000256" key="11">
    <source>
        <dbReference type="ARBA" id="ARBA00060870"/>
    </source>
</evidence>
<dbReference type="Proteomes" id="UP000038040">
    <property type="component" value="Unplaced"/>
</dbReference>
<evidence type="ECO:0000313" key="12">
    <source>
        <dbReference type="EMBL" id="VDN58700.1"/>
    </source>
</evidence>
<dbReference type="STRING" id="318479.A0A0N4UC21"/>
<dbReference type="NCBIfam" id="TIGR00555">
    <property type="entry name" value="panK_eukar"/>
    <property type="match status" value="1"/>
</dbReference>
<evidence type="ECO:0000313" key="13">
    <source>
        <dbReference type="Proteomes" id="UP000038040"/>
    </source>
</evidence>
<dbReference type="Pfam" id="PF03630">
    <property type="entry name" value="Fumble"/>
    <property type="match status" value="1"/>
</dbReference>
<dbReference type="EMBL" id="UYYG01001171">
    <property type="protein sequence ID" value="VDN58700.1"/>
    <property type="molecule type" value="Genomic_DNA"/>
</dbReference>
<dbReference type="GO" id="GO:0015937">
    <property type="term" value="P:coenzyme A biosynthetic process"/>
    <property type="evidence" value="ECO:0007669"/>
    <property type="project" value="UniProtKB-KW"/>
</dbReference>
<evidence type="ECO:0000256" key="8">
    <source>
        <dbReference type="ARBA" id="ARBA00022777"/>
    </source>
</evidence>
<reference evidence="12 14" key="2">
    <citation type="submission" date="2018-11" db="EMBL/GenBank/DDBJ databases">
        <authorList>
            <consortium name="Pathogen Informatics"/>
        </authorList>
    </citation>
    <scope>NUCLEOTIDE SEQUENCE [LARGE SCALE GENOMIC DNA]</scope>
</reference>
<evidence type="ECO:0000256" key="1">
    <source>
        <dbReference type="ARBA" id="ARBA00001206"/>
    </source>
</evidence>
<reference evidence="15" key="1">
    <citation type="submission" date="2017-02" db="UniProtKB">
        <authorList>
            <consortium name="WormBaseParasite"/>
        </authorList>
    </citation>
    <scope>IDENTIFICATION</scope>
</reference>
<dbReference type="GO" id="GO:0005634">
    <property type="term" value="C:nucleus"/>
    <property type="evidence" value="ECO:0007669"/>
    <property type="project" value="TreeGrafter"/>
</dbReference>
<dbReference type="OrthoDB" id="275583at2759"/>
<dbReference type="Gene3D" id="3.30.420.40">
    <property type="match status" value="1"/>
</dbReference>
<comment type="similarity">
    <text evidence="11">Belongs to the type II pantothenate kinase family.</text>
</comment>
<dbReference type="Proteomes" id="UP000274756">
    <property type="component" value="Unassembled WGS sequence"/>
</dbReference>
<comment type="subcellular location">
    <subcellularLocation>
        <location evidence="2">Cytoplasm</location>
    </subcellularLocation>
</comment>
<keyword evidence="5" id="KW-0963">Cytoplasm</keyword>
<evidence type="ECO:0000256" key="7">
    <source>
        <dbReference type="ARBA" id="ARBA00022741"/>
    </source>
</evidence>
<dbReference type="Gene3D" id="3.30.420.510">
    <property type="match status" value="1"/>
</dbReference>
<dbReference type="CDD" id="cd24122">
    <property type="entry name" value="ASKHA_NBD_PanK-II_Pank1-like"/>
    <property type="match status" value="1"/>
</dbReference>
<keyword evidence="7" id="KW-0547">Nucleotide-binding</keyword>
<dbReference type="GO" id="GO:0005524">
    <property type="term" value="F:ATP binding"/>
    <property type="evidence" value="ECO:0007669"/>
    <property type="project" value="UniProtKB-KW"/>
</dbReference>
<evidence type="ECO:0000256" key="3">
    <source>
        <dbReference type="ARBA" id="ARBA00005225"/>
    </source>
</evidence>
<evidence type="ECO:0000256" key="2">
    <source>
        <dbReference type="ARBA" id="ARBA00004496"/>
    </source>
</evidence>
<gene>
    <name evidence="12" type="ORF">DME_LOCUS8673</name>
</gene>
<proteinExistence type="inferred from homology"/>
<keyword evidence="9" id="KW-0067">ATP-binding</keyword>
<evidence type="ECO:0000256" key="9">
    <source>
        <dbReference type="ARBA" id="ARBA00022840"/>
    </source>
</evidence>
<dbReference type="PANTHER" id="PTHR12280:SF30">
    <property type="entry name" value="FUMBLE"/>
    <property type="match status" value="1"/>
</dbReference>
<dbReference type="SUPFAM" id="SSF53067">
    <property type="entry name" value="Actin-like ATPase domain"/>
    <property type="match status" value="2"/>
</dbReference>
<evidence type="ECO:0000256" key="4">
    <source>
        <dbReference type="ARBA" id="ARBA00012102"/>
    </source>
</evidence>
<evidence type="ECO:0000256" key="10">
    <source>
        <dbReference type="ARBA" id="ARBA00022993"/>
    </source>
</evidence>
<keyword evidence="10" id="KW-0173">Coenzyme A biosynthesis</keyword>
<dbReference type="AlphaFoldDB" id="A0A0N4UC21"/>
<dbReference type="GO" id="GO:0005829">
    <property type="term" value="C:cytosol"/>
    <property type="evidence" value="ECO:0007669"/>
    <property type="project" value="TreeGrafter"/>
</dbReference>
<evidence type="ECO:0000313" key="15">
    <source>
        <dbReference type="WBParaSite" id="DME_0000479001-mRNA-1"/>
    </source>
</evidence>
<keyword evidence="14" id="KW-1185">Reference proteome</keyword>
<dbReference type="FunFam" id="3.30.420.40:FF:000025">
    <property type="entry name" value="pantothenate kinase 2, mitochondrial"/>
    <property type="match status" value="1"/>
</dbReference>